<dbReference type="Pfam" id="PF00583">
    <property type="entry name" value="Acetyltransf_1"/>
    <property type="match status" value="1"/>
</dbReference>
<dbReference type="Proteomes" id="UP000622638">
    <property type="component" value="Unassembled WGS sequence"/>
</dbReference>
<dbReference type="InterPro" id="IPR016181">
    <property type="entry name" value="Acyl_CoA_acyltransferase"/>
</dbReference>
<evidence type="ECO:0000313" key="4">
    <source>
        <dbReference type="EMBL" id="GGB94747.1"/>
    </source>
</evidence>
<dbReference type="PROSITE" id="PS51186">
    <property type="entry name" value="GNAT"/>
    <property type="match status" value="1"/>
</dbReference>
<dbReference type="OrthoDB" id="9796129at2"/>
<keyword evidence="2" id="KW-0012">Acyltransferase</keyword>
<dbReference type="InterPro" id="IPR000182">
    <property type="entry name" value="GNAT_dom"/>
</dbReference>
<evidence type="ECO:0000256" key="2">
    <source>
        <dbReference type="ARBA" id="ARBA00023315"/>
    </source>
</evidence>
<reference evidence="4" key="1">
    <citation type="journal article" date="2014" name="Int. J. Syst. Evol. Microbiol.">
        <title>Complete genome of a new Firmicutes species belonging to the dominant human colonic microbiota ('Ruminococcus bicirculans') reveals two chromosomes and a selective capacity to utilize plant glucans.</title>
        <authorList>
            <consortium name="NISC Comparative Sequencing Program"/>
            <person name="Wegmann U."/>
            <person name="Louis P."/>
            <person name="Goesmann A."/>
            <person name="Henrissat B."/>
            <person name="Duncan S.H."/>
            <person name="Flint H.J."/>
        </authorList>
    </citation>
    <scope>NUCLEOTIDE SEQUENCE</scope>
    <source>
        <strain evidence="4">CGMCC 1.15931</strain>
    </source>
</reference>
<dbReference type="SUPFAM" id="SSF55729">
    <property type="entry name" value="Acyl-CoA N-acyltransferases (Nat)"/>
    <property type="match status" value="1"/>
</dbReference>
<evidence type="ECO:0000256" key="1">
    <source>
        <dbReference type="ARBA" id="ARBA00022679"/>
    </source>
</evidence>
<evidence type="ECO:0000313" key="6">
    <source>
        <dbReference type="Proteomes" id="UP000430634"/>
    </source>
</evidence>
<dbReference type="RefSeq" id="WP_155473275.1">
    <property type="nucleotide sequence ID" value="NZ_BMKG01000005.1"/>
</dbReference>
<gene>
    <name evidence="4" type="ORF">GCM10011572_15880</name>
    <name evidence="5" type="ORF">GM672_25200</name>
</gene>
<dbReference type="EMBL" id="BMKG01000005">
    <property type="protein sequence ID" value="GGB94747.1"/>
    <property type="molecule type" value="Genomic_DNA"/>
</dbReference>
<evidence type="ECO:0000313" key="5">
    <source>
        <dbReference type="EMBL" id="MTV56027.1"/>
    </source>
</evidence>
<dbReference type="PANTHER" id="PTHR43877:SF2">
    <property type="entry name" value="AMINOALKYLPHOSPHONATE N-ACETYLTRANSFERASE-RELATED"/>
    <property type="match status" value="1"/>
</dbReference>
<dbReference type="AlphaFoldDB" id="A0A6I3T8T7"/>
<feature type="domain" description="N-acetyltransferase" evidence="3">
    <location>
        <begin position="1"/>
        <end position="157"/>
    </location>
</feature>
<dbReference type="PANTHER" id="PTHR43877">
    <property type="entry name" value="AMINOALKYLPHOSPHONATE N-ACETYLTRANSFERASE-RELATED-RELATED"/>
    <property type="match status" value="1"/>
</dbReference>
<organism evidence="5 6">
    <name type="scientific">Pseudoduganella buxea</name>
    <dbReference type="NCBI Taxonomy" id="1949069"/>
    <lineage>
        <taxon>Bacteria</taxon>
        <taxon>Pseudomonadati</taxon>
        <taxon>Pseudomonadota</taxon>
        <taxon>Betaproteobacteria</taxon>
        <taxon>Burkholderiales</taxon>
        <taxon>Oxalobacteraceae</taxon>
        <taxon>Telluria group</taxon>
        <taxon>Pseudoduganella</taxon>
    </lineage>
</organism>
<dbReference type="Proteomes" id="UP000430634">
    <property type="component" value="Unassembled WGS sequence"/>
</dbReference>
<proteinExistence type="predicted"/>
<evidence type="ECO:0000313" key="7">
    <source>
        <dbReference type="Proteomes" id="UP000622638"/>
    </source>
</evidence>
<protein>
    <submittedName>
        <fullName evidence="4 5">N-acetyltransferase</fullName>
    </submittedName>
</protein>
<evidence type="ECO:0000259" key="3">
    <source>
        <dbReference type="PROSITE" id="PS51186"/>
    </source>
</evidence>
<dbReference type="InterPro" id="IPR050832">
    <property type="entry name" value="Bact_Acetyltransf"/>
</dbReference>
<accession>A0A6I3T8T7</accession>
<reference evidence="4" key="4">
    <citation type="submission" date="2024-05" db="EMBL/GenBank/DDBJ databases">
        <authorList>
            <person name="Sun Q."/>
            <person name="Zhou Y."/>
        </authorList>
    </citation>
    <scope>NUCLEOTIDE SEQUENCE</scope>
    <source>
        <strain evidence="4">CGMCC 1.15931</strain>
    </source>
</reference>
<dbReference type="EMBL" id="WNKZ01000123">
    <property type="protein sequence ID" value="MTV56027.1"/>
    <property type="molecule type" value="Genomic_DNA"/>
</dbReference>
<keyword evidence="1 5" id="KW-0808">Transferase</keyword>
<dbReference type="GO" id="GO:0016747">
    <property type="term" value="F:acyltransferase activity, transferring groups other than amino-acyl groups"/>
    <property type="evidence" value="ECO:0007669"/>
    <property type="project" value="InterPro"/>
</dbReference>
<dbReference type="CDD" id="cd04301">
    <property type="entry name" value="NAT_SF"/>
    <property type="match status" value="1"/>
</dbReference>
<keyword evidence="7" id="KW-1185">Reference proteome</keyword>
<name>A0A6I3T8T7_9BURK</name>
<sequence length="161" mass="17366">MTIRPTTIDDWRSLKAIRLAALRDAPTAFGVTHAAAAAYTDEQWQTRAAGTPQAEYLLAFDGDAAIGIVAGVVDGQSHYNLIAMWVAPTHRGTGVAARLVEAAKDRAVARGHRRVVLDVAPENLGAATLYRRQGFVFLPEWEPLASHPAISVQKMAWVVPA</sequence>
<reference evidence="7" key="2">
    <citation type="journal article" date="2019" name="Int. J. Syst. Evol. Microbiol.">
        <title>The Global Catalogue of Microorganisms (GCM) 10K type strain sequencing project: providing services to taxonomists for standard genome sequencing and annotation.</title>
        <authorList>
            <consortium name="The Broad Institute Genomics Platform"/>
            <consortium name="The Broad Institute Genome Sequencing Center for Infectious Disease"/>
            <person name="Wu L."/>
            <person name="Ma J."/>
        </authorList>
    </citation>
    <scope>NUCLEOTIDE SEQUENCE [LARGE SCALE GENOMIC DNA]</scope>
    <source>
        <strain evidence="7">CGMCC 1.15931</strain>
    </source>
</reference>
<comment type="caution">
    <text evidence="5">The sequence shown here is derived from an EMBL/GenBank/DDBJ whole genome shotgun (WGS) entry which is preliminary data.</text>
</comment>
<dbReference type="Gene3D" id="3.40.630.30">
    <property type="match status" value="1"/>
</dbReference>
<reference evidence="5 6" key="3">
    <citation type="submission" date="2019-11" db="EMBL/GenBank/DDBJ databases">
        <title>Type strains purchased from KCTC, JCM and DSMZ.</title>
        <authorList>
            <person name="Lu H."/>
        </authorList>
    </citation>
    <scope>NUCLEOTIDE SEQUENCE [LARGE SCALE GENOMIC DNA]</scope>
    <source>
        <strain evidence="5 6">KCTC 52429</strain>
    </source>
</reference>